<comment type="caution">
    <text evidence="12">The sequence shown here is derived from an EMBL/GenBank/DDBJ whole genome shotgun (WGS) entry which is preliminary data.</text>
</comment>
<comment type="subcellular location">
    <subcellularLocation>
        <location evidence="1 9">Cytoplasm</location>
    </subcellularLocation>
</comment>
<evidence type="ECO:0000256" key="4">
    <source>
        <dbReference type="ARBA" id="ARBA00020397"/>
    </source>
</evidence>
<feature type="domain" description="Class II Histidinyl-tRNA synthetase (HisRS)-like catalytic core" evidence="11">
    <location>
        <begin position="9"/>
        <end position="317"/>
    </location>
</feature>
<dbReference type="InterPro" id="IPR041715">
    <property type="entry name" value="HisRS-like_core"/>
</dbReference>
<keyword evidence="5 9" id="KW-0963">Cytoplasm</keyword>
<dbReference type="OrthoDB" id="9800814at2"/>
<evidence type="ECO:0000256" key="9">
    <source>
        <dbReference type="HAMAP-Rule" id="MF_00125"/>
    </source>
</evidence>
<sequence length="371" mass="42031">MNQIQLPAGFRDSILDECRKKNELKQTLNAVFESYGYEEIQTPVLEFYQTYSKAFSNLNDQDMYKFFDQEQDILTLRIDMTVPIARAVTTRFKDEMGPFRLRYCANVYKVRPSLSGKRSEVMDCGVELIGLDHHADLEVLACALEALNALNLPNFMLEIGTVQFFECACQIADLNETGRQTLADLIDRKSLVELKEYLDTLPMTNQIRTFFLNLPLLGGEKDVLEKALSLSFAPELESVVLQMKQLDAQLTELGYGGLYQFDFGKIPHLDYYTGIIFEGFVEGVGNSVLSGGRYDKLLQVFGNDLPACGFSFKLDTLAETISIPTKKANIQVLYPQAQIVEALKIAQKLRQKGNVELRLANVETIYIKEEE</sequence>
<dbReference type="Proteomes" id="UP000186705">
    <property type="component" value="Unassembled WGS sequence"/>
</dbReference>
<feature type="binding site" evidence="10">
    <location>
        <begin position="79"/>
        <end position="81"/>
    </location>
    <ligand>
        <name>L-histidine</name>
        <dbReference type="ChEBI" id="CHEBI:57595"/>
    </ligand>
</feature>
<dbReference type="UniPathway" id="UPA00031">
    <property type="reaction ID" value="UER00006"/>
</dbReference>
<comment type="similarity">
    <text evidence="3 9">Belongs to the class-II aminoacyl-tRNA synthetase family. HisZ subfamily.</text>
</comment>
<feature type="binding site" evidence="10">
    <location>
        <begin position="271"/>
        <end position="272"/>
    </location>
    <ligand>
        <name>L-histidine</name>
        <dbReference type="ChEBI" id="CHEBI:57595"/>
    </ligand>
</feature>
<evidence type="ECO:0000256" key="6">
    <source>
        <dbReference type="ARBA" id="ARBA00022605"/>
    </source>
</evidence>
<comment type="function">
    <text evidence="8 9">Required for the first step of histidine biosynthesis. May allow the feedback regulation of ATP phosphoribosyltransferase activity by histidine.</text>
</comment>
<dbReference type="NCBIfam" id="TIGR00443">
    <property type="entry name" value="hisZ_biosyn_reg"/>
    <property type="match status" value="1"/>
</dbReference>
<comment type="pathway">
    <text evidence="2 9">Amino-acid biosynthesis; L-histidine biosynthesis; L-histidine from 5-phospho-alpha-D-ribose 1-diphosphate: step 1/9.</text>
</comment>
<comment type="miscellaneous">
    <text evidence="9">This function is generally fulfilled by the C-terminal part of HisG, which is missing in some bacteria such as this one.</text>
</comment>
<evidence type="ECO:0000313" key="12">
    <source>
        <dbReference type="EMBL" id="OLU46988.1"/>
    </source>
</evidence>
<name>A0A1U7NNR0_9FIRM</name>
<dbReference type="GO" id="GO:0006427">
    <property type="term" value="P:histidyl-tRNA aminoacylation"/>
    <property type="evidence" value="ECO:0007669"/>
    <property type="project" value="TreeGrafter"/>
</dbReference>
<keyword evidence="12" id="KW-0328">Glycosyltransferase</keyword>
<dbReference type="AlphaFoldDB" id="A0A1U7NNR0"/>
<dbReference type="EMBL" id="MPKA01000056">
    <property type="protein sequence ID" value="OLU46988.1"/>
    <property type="molecule type" value="Genomic_DNA"/>
</dbReference>
<dbReference type="PANTHER" id="PTHR43707">
    <property type="entry name" value="HISTIDYL-TRNA SYNTHETASE"/>
    <property type="match status" value="1"/>
</dbReference>
<dbReference type="InterPro" id="IPR004516">
    <property type="entry name" value="HisRS/HisZ"/>
</dbReference>
<accession>A0A1U7NNR0</accession>
<dbReference type="HAMAP" id="MF_00125">
    <property type="entry name" value="HisZ"/>
    <property type="match status" value="1"/>
</dbReference>
<dbReference type="InterPro" id="IPR004517">
    <property type="entry name" value="HisZ"/>
</dbReference>
<dbReference type="GO" id="GO:0140096">
    <property type="term" value="F:catalytic activity, acting on a protein"/>
    <property type="evidence" value="ECO:0007669"/>
    <property type="project" value="UniProtKB-ARBA"/>
</dbReference>
<dbReference type="GO" id="GO:0016757">
    <property type="term" value="F:glycosyltransferase activity"/>
    <property type="evidence" value="ECO:0007669"/>
    <property type="project" value="UniProtKB-KW"/>
</dbReference>
<keyword evidence="6 9" id="KW-0028">Amino-acid biosynthesis</keyword>
<dbReference type="PIRSF" id="PIRSF001549">
    <property type="entry name" value="His-tRNA_synth"/>
    <property type="match status" value="1"/>
</dbReference>
<evidence type="ECO:0000256" key="5">
    <source>
        <dbReference type="ARBA" id="ARBA00022490"/>
    </source>
</evidence>
<keyword evidence="12" id="KW-0808">Transferase</keyword>
<dbReference type="Pfam" id="PF13393">
    <property type="entry name" value="tRNA-synt_His"/>
    <property type="match status" value="1"/>
</dbReference>
<proteinExistence type="inferred from homology"/>
<evidence type="ECO:0000259" key="11">
    <source>
        <dbReference type="Pfam" id="PF13393"/>
    </source>
</evidence>
<dbReference type="GO" id="GO:0004821">
    <property type="term" value="F:histidine-tRNA ligase activity"/>
    <property type="evidence" value="ECO:0007669"/>
    <property type="project" value="TreeGrafter"/>
</dbReference>
<dbReference type="CDD" id="cd00773">
    <property type="entry name" value="HisRS-like_core"/>
    <property type="match status" value="1"/>
</dbReference>
<dbReference type="PANTHER" id="PTHR43707:SF6">
    <property type="entry name" value="ATP PHOSPHORIBOSYLTRANSFERASE REGULATORY SUBUNIT"/>
    <property type="match status" value="1"/>
</dbReference>
<evidence type="ECO:0000256" key="10">
    <source>
        <dbReference type="PIRSR" id="PIRSR001549-1"/>
    </source>
</evidence>
<feature type="binding site" evidence="10">
    <location>
        <position position="127"/>
    </location>
    <ligand>
        <name>L-histidine</name>
        <dbReference type="ChEBI" id="CHEBI:57595"/>
    </ligand>
</feature>
<evidence type="ECO:0000313" key="13">
    <source>
        <dbReference type="Proteomes" id="UP000186705"/>
    </source>
</evidence>
<keyword evidence="13" id="KW-1185">Reference proteome</keyword>
<dbReference type="InterPro" id="IPR045864">
    <property type="entry name" value="aa-tRNA-synth_II/BPL/LPL"/>
</dbReference>
<organism evidence="12 13">
    <name type="scientific">Dubosiella newyorkensis</name>
    <dbReference type="NCBI Taxonomy" id="1862672"/>
    <lineage>
        <taxon>Bacteria</taxon>
        <taxon>Bacillati</taxon>
        <taxon>Bacillota</taxon>
        <taxon>Erysipelotrichia</taxon>
        <taxon>Erysipelotrichales</taxon>
        <taxon>Erysipelotrichaceae</taxon>
        <taxon>Dubosiella</taxon>
    </lineage>
</organism>
<dbReference type="SUPFAM" id="SSF55681">
    <property type="entry name" value="Class II aaRS and biotin synthetases"/>
    <property type="match status" value="1"/>
</dbReference>
<gene>
    <name evidence="9" type="primary">hisZ</name>
    <name evidence="12" type="ORF">BO225_04190</name>
</gene>
<evidence type="ECO:0000256" key="2">
    <source>
        <dbReference type="ARBA" id="ARBA00004667"/>
    </source>
</evidence>
<dbReference type="STRING" id="1862672.BO225_04190"/>
<reference evidence="12 13" key="1">
    <citation type="submission" date="2016-11" db="EMBL/GenBank/DDBJ databases">
        <title>Description of two novel members of the family Erysipelotrichaceae: Ileibacterium lipovorans gen. nov., sp. nov. and Dubosiella newyorkensis, gen. nov., sp. nov.</title>
        <authorList>
            <person name="Cox L.M."/>
            <person name="Sohn J."/>
            <person name="Tyrrell K.L."/>
            <person name="Citron D.M."/>
            <person name="Lawson P.A."/>
            <person name="Patel N.B."/>
            <person name="Iizumi T."/>
            <person name="Perez-Perez G.I."/>
            <person name="Goldstein E.J."/>
            <person name="Blaser M.J."/>
        </authorList>
    </citation>
    <scope>NUCLEOTIDE SEQUENCE [LARGE SCALE GENOMIC DNA]</scope>
    <source>
        <strain evidence="12 13">NYU-BL-A4</strain>
    </source>
</reference>
<dbReference type="RefSeq" id="WP_076341028.1">
    <property type="nucleotide sequence ID" value="NZ_CAMRDH010000020.1"/>
</dbReference>
<evidence type="ECO:0000256" key="3">
    <source>
        <dbReference type="ARBA" id="ARBA00005539"/>
    </source>
</evidence>
<evidence type="ECO:0000256" key="8">
    <source>
        <dbReference type="ARBA" id="ARBA00025246"/>
    </source>
</evidence>
<comment type="subunit">
    <text evidence="9">Heteromultimer composed of HisG and HisZ subunits.</text>
</comment>
<keyword evidence="7 9" id="KW-0368">Histidine biosynthesis</keyword>
<dbReference type="GO" id="GO:0005737">
    <property type="term" value="C:cytoplasm"/>
    <property type="evidence" value="ECO:0007669"/>
    <property type="project" value="UniProtKB-SubCell"/>
</dbReference>
<dbReference type="GO" id="GO:0000105">
    <property type="term" value="P:L-histidine biosynthetic process"/>
    <property type="evidence" value="ECO:0007669"/>
    <property type="project" value="UniProtKB-UniRule"/>
</dbReference>
<dbReference type="Gene3D" id="3.30.930.10">
    <property type="entry name" value="Bira Bifunctional Protein, Domain 2"/>
    <property type="match status" value="1"/>
</dbReference>
<evidence type="ECO:0000256" key="1">
    <source>
        <dbReference type="ARBA" id="ARBA00004496"/>
    </source>
</evidence>
<dbReference type="GeneID" id="78275149"/>
<evidence type="ECO:0000256" key="7">
    <source>
        <dbReference type="ARBA" id="ARBA00023102"/>
    </source>
</evidence>
<protein>
    <recommendedName>
        <fullName evidence="4 9">ATP phosphoribosyltransferase regulatory subunit</fullName>
    </recommendedName>
</protein>